<name>S7ZM66_PENO1</name>
<reference evidence="2 3" key="1">
    <citation type="journal article" date="2013" name="PLoS ONE">
        <title>Genomic and secretomic analyses reveal unique features of the lignocellulolytic enzyme system of Penicillium decumbens.</title>
        <authorList>
            <person name="Liu G."/>
            <person name="Zhang L."/>
            <person name="Wei X."/>
            <person name="Zou G."/>
            <person name="Qin Y."/>
            <person name="Ma L."/>
            <person name="Li J."/>
            <person name="Zheng H."/>
            <person name="Wang S."/>
            <person name="Wang C."/>
            <person name="Xun L."/>
            <person name="Zhao G.-P."/>
            <person name="Zhou Z."/>
            <person name="Qu Y."/>
        </authorList>
    </citation>
    <scope>NUCLEOTIDE SEQUENCE [LARGE SCALE GENOMIC DNA]</scope>
    <source>
        <strain evidence="3">114-2 / CGMCC 5302</strain>
    </source>
</reference>
<protein>
    <submittedName>
        <fullName evidence="2">Uncharacterized protein</fullName>
    </submittedName>
</protein>
<evidence type="ECO:0000313" key="3">
    <source>
        <dbReference type="Proteomes" id="UP000019376"/>
    </source>
</evidence>
<evidence type="ECO:0000256" key="1">
    <source>
        <dbReference type="SAM" id="MobiDB-lite"/>
    </source>
</evidence>
<evidence type="ECO:0000313" key="2">
    <source>
        <dbReference type="EMBL" id="EPS31750.1"/>
    </source>
</evidence>
<dbReference type="Proteomes" id="UP000019376">
    <property type="component" value="Unassembled WGS sequence"/>
</dbReference>
<dbReference type="AlphaFoldDB" id="S7ZM66"/>
<feature type="region of interest" description="Disordered" evidence="1">
    <location>
        <begin position="87"/>
        <end position="118"/>
    </location>
</feature>
<sequence>MACRAASNVERLDLFMHRSALRETGALSATYYLKRFGGTLGQLDVGQWTLHPMHKRRRTQTLGSTDSLADHSQVQICAAELSDSDSKMLYQRRSPNPENPPFHAAPAEETAADKLVAT</sequence>
<dbReference type="EMBL" id="KB644414">
    <property type="protein sequence ID" value="EPS31750.1"/>
    <property type="molecule type" value="Genomic_DNA"/>
</dbReference>
<accession>S7ZM66</accession>
<gene>
    <name evidence="2" type="ORF">PDE_06707</name>
</gene>
<organism evidence="2 3">
    <name type="scientific">Penicillium oxalicum (strain 114-2 / CGMCC 5302)</name>
    <name type="common">Penicillium decumbens</name>
    <dbReference type="NCBI Taxonomy" id="933388"/>
    <lineage>
        <taxon>Eukaryota</taxon>
        <taxon>Fungi</taxon>
        <taxon>Dikarya</taxon>
        <taxon>Ascomycota</taxon>
        <taxon>Pezizomycotina</taxon>
        <taxon>Eurotiomycetes</taxon>
        <taxon>Eurotiomycetidae</taxon>
        <taxon>Eurotiales</taxon>
        <taxon>Aspergillaceae</taxon>
        <taxon>Penicillium</taxon>
    </lineage>
</organism>
<dbReference type="HOGENOM" id="CLU_2073974_0_0_1"/>
<proteinExistence type="predicted"/>
<keyword evidence="3" id="KW-1185">Reference proteome</keyword>